<proteinExistence type="inferred from homology"/>
<dbReference type="InterPro" id="IPR038330">
    <property type="entry name" value="TspO/MBR-related_sf"/>
</dbReference>
<dbReference type="PANTHER" id="PTHR10057:SF0">
    <property type="entry name" value="TRANSLOCATOR PROTEIN"/>
    <property type="match status" value="1"/>
</dbReference>
<keyword evidence="4 6" id="KW-1133">Transmembrane helix</keyword>
<evidence type="ECO:0000256" key="3">
    <source>
        <dbReference type="ARBA" id="ARBA00022692"/>
    </source>
</evidence>
<dbReference type="GO" id="GO:0033013">
    <property type="term" value="P:tetrapyrrole metabolic process"/>
    <property type="evidence" value="ECO:0007669"/>
    <property type="project" value="UniProtKB-ARBA"/>
</dbReference>
<feature type="transmembrane region" description="Helical" evidence="6">
    <location>
        <begin position="53"/>
        <end position="76"/>
    </location>
</feature>
<evidence type="ECO:0000256" key="2">
    <source>
        <dbReference type="ARBA" id="ARBA00007524"/>
    </source>
</evidence>
<organism evidence="7 8">
    <name type="scientific">Acrobeloides nanus</name>
    <dbReference type="NCBI Taxonomy" id="290746"/>
    <lineage>
        <taxon>Eukaryota</taxon>
        <taxon>Metazoa</taxon>
        <taxon>Ecdysozoa</taxon>
        <taxon>Nematoda</taxon>
        <taxon>Chromadorea</taxon>
        <taxon>Rhabditida</taxon>
        <taxon>Tylenchina</taxon>
        <taxon>Cephalobomorpha</taxon>
        <taxon>Cephaloboidea</taxon>
        <taxon>Cephalobidae</taxon>
        <taxon>Acrobeloides</taxon>
    </lineage>
</organism>
<evidence type="ECO:0000256" key="4">
    <source>
        <dbReference type="ARBA" id="ARBA00022989"/>
    </source>
</evidence>
<evidence type="ECO:0000313" key="7">
    <source>
        <dbReference type="Proteomes" id="UP000887540"/>
    </source>
</evidence>
<reference evidence="8" key="1">
    <citation type="submission" date="2022-11" db="UniProtKB">
        <authorList>
            <consortium name="WormBaseParasite"/>
        </authorList>
    </citation>
    <scope>IDENTIFICATION</scope>
</reference>
<keyword evidence="5 6" id="KW-0472">Membrane</keyword>
<protein>
    <submittedName>
        <fullName evidence="8">TspO/MBR-related protein</fullName>
    </submittedName>
</protein>
<evidence type="ECO:0000256" key="6">
    <source>
        <dbReference type="SAM" id="Phobius"/>
    </source>
</evidence>
<accession>A0A914DQ88</accession>
<dbReference type="AlphaFoldDB" id="A0A914DQ88"/>
<evidence type="ECO:0000313" key="8">
    <source>
        <dbReference type="WBParaSite" id="ACRNAN_scaffold3200.g19170.t1"/>
    </source>
</evidence>
<sequence length="162" mass="18225">MPYYWTQTDTRNAILTSLIPGGVALAGFGAIYRDKSTQKWLETLRRPNWAPSNISACSVVDVATMLPLGYATYRVFKYGGGFDYTDTTAAMALFGSNMALSLGALIHVKNRNVRLLYFNTLLVSLTAIATAITYYNIDRPLWTGFHTVLSYYLWKGNDEKRR</sequence>
<comment type="subcellular location">
    <subcellularLocation>
        <location evidence="1">Membrane</location>
        <topology evidence="1">Multi-pass membrane protein</topology>
    </subcellularLocation>
</comment>
<evidence type="ECO:0000256" key="5">
    <source>
        <dbReference type="ARBA" id="ARBA00023136"/>
    </source>
</evidence>
<dbReference type="WBParaSite" id="ACRNAN_scaffold3200.g19170.t1">
    <property type="protein sequence ID" value="ACRNAN_scaffold3200.g19170.t1"/>
    <property type="gene ID" value="ACRNAN_scaffold3200.g19170"/>
</dbReference>
<name>A0A914DQ88_9BILA</name>
<dbReference type="Pfam" id="PF03073">
    <property type="entry name" value="TspO_MBR"/>
    <property type="match status" value="1"/>
</dbReference>
<keyword evidence="7" id="KW-1185">Reference proteome</keyword>
<feature type="transmembrane region" description="Helical" evidence="6">
    <location>
        <begin position="88"/>
        <end position="108"/>
    </location>
</feature>
<dbReference type="InterPro" id="IPR004307">
    <property type="entry name" value="TspO_MBR"/>
</dbReference>
<comment type="similarity">
    <text evidence="2">Belongs to the TspO/BZRP family.</text>
</comment>
<dbReference type="PANTHER" id="PTHR10057">
    <property type="entry name" value="PERIPHERAL-TYPE BENZODIAZEPINE RECEPTOR"/>
    <property type="match status" value="1"/>
</dbReference>
<dbReference type="Proteomes" id="UP000887540">
    <property type="component" value="Unplaced"/>
</dbReference>
<evidence type="ECO:0000256" key="1">
    <source>
        <dbReference type="ARBA" id="ARBA00004141"/>
    </source>
</evidence>
<feature type="transmembrane region" description="Helical" evidence="6">
    <location>
        <begin position="12"/>
        <end position="32"/>
    </location>
</feature>
<dbReference type="Gene3D" id="1.20.1260.100">
    <property type="entry name" value="TspO/MBR protein"/>
    <property type="match status" value="1"/>
</dbReference>
<dbReference type="GO" id="GO:0005741">
    <property type="term" value="C:mitochondrial outer membrane"/>
    <property type="evidence" value="ECO:0007669"/>
    <property type="project" value="TreeGrafter"/>
</dbReference>
<dbReference type="CDD" id="cd15904">
    <property type="entry name" value="TSPO_MBR"/>
    <property type="match status" value="1"/>
</dbReference>
<feature type="transmembrane region" description="Helical" evidence="6">
    <location>
        <begin position="115"/>
        <end position="137"/>
    </location>
</feature>
<keyword evidence="3 6" id="KW-0812">Transmembrane</keyword>